<evidence type="ECO:0000313" key="1">
    <source>
        <dbReference type="EMBL" id="JAA77892.1"/>
    </source>
</evidence>
<dbReference type="AlphaFoldDB" id="S4PRK2"/>
<feature type="non-terminal residue" evidence="1">
    <location>
        <position position="78"/>
    </location>
</feature>
<dbReference type="EMBL" id="GAIX01014668">
    <property type="protein sequence ID" value="JAA77892.1"/>
    <property type="molecule type" value="Transcribed_RNA"/>
</dbReference>
<accession>S4PRK2</accession>
<name>S4PRK2_9NEOP</name>
<proteinExistence type="predicted"/>
<protein>
    <submittedName>
        <fullName evidence="1">Uncharacterized protein</fullName>
    </submittedName>
</protein>
<reference evidence="1" key="2">
    <citation type="submission" date="2013-05" db="EMBL/GenBank/DDBJ databases">
        <authorList>
            <person name="Carter J.-M."/>
            <person name="Baker S.C."/>
            <person name="Pink R."/>
            <person name="Carter D.R.F."/>
            <person name="Collins A."/>
            <person name="Tomlin J."/>
            <person name="Gibbs M."/>
            <person name="Breuker C.J."/>
        </authorList>
    </citation>
    <scope>NUCLEOTIDE SEQUENCE</scope>
    <source>
        <tissue evidence="1">Ovary</tissue>
    </source>
</reference>
<organism evidence="1">
    <name type="scientific">Pararge aegeria</name>
    <name type="common">speckled wood butterfly</name>
    <dbReference type="NCBI Taxonomy" id="116150"/>
    <lineage>
        <taxon>Eukaryota</taxon>
        <taxon>Metazoa</taxon>
        <taxon>Ecdysozoa</taxon>
        <taxon>Arthropoda</taxon>
        <taxon>Hexapoda</taxon>
        <taxon>Insecta</taxon>
        <taxon>Pterygota</taxon>
        <taxon>Neoptera</taxon>
        <taxon>Endopterygota</taxon>
        <taxon>Lepidoptera</taxon>
        <taxon>Glossata</taxon>
        <taxon>Ditrysia</taxon>
        <taxon>Papilionoidea</taxon>
        <taxon>Nymphalidae</taxon>
        <taxon>Satyrinae</taxon>
        <taxon>Satyrini</taxon>
        <taxon>Parargina</taxon>
        <taxon>Pararge</taxon>
    </lineage>
</organism>
<reference evidence="1" key="1">
    <citation type="journal article" date="2013" name="BMC Genomics">
        <title>Unscrambling butterfly oogenesis.</title>
        <authorList>
            <person name="Carter J.M."/>
            <person name="Baker S.C."/>
            <person name="Pink R."/>
            <person name="Carter D.R."/>
            <person name="Collins A."/>
            <person name="Tomlin J."/>
            <person name="Gibbs M."/>
            <person name="Breuker C.J."/>
        </authorList>
    </citation>
    <scope>NUCLEOTIDE SEQUENCE</scope>
    <source>
        <tissue evidence="1">Ovary</tissue>
    </source>
</reference>
<sequence>MKIITNKLNITSKQRLVCEFVIIPYEIRTKLATFRNSRATGNILTFDAYPAEFKSTRKGKRSELGNRFSFHVSALYRL</sequence>